<reference evidence="1 2" key="1">
    <citation type="submission" date="2024-10" db="EMBL/GenBank/DDBJ databases">
        <title>The Natural Products Discovery Center: Release of the First 8490 Sequenced Strains for Exploring Actinobacteria Biosynthetic Diversity.</title>
        <authorList>
            <person name="Kalkreuter E."/>
            <person name="Kautsar S.A."/>
            <person name="Yang D."/>
            <person name="Bader C.D."/>
            <person name="Teijaro C.N."/>
            <person name="Fluegel L."/>
            <person name="Davis C.M."/>
            <person name="Simpson J.R."/>
            <person name="Lauterbach L."/>
            <person name="Steele A.D."/>
            <person name="Gui C."/>
            <person name="Meng S."/>
            <person name="Li G."/>
            <person name="Viehrig K."/>
            <person name="Ye F."/>
            <person name="Su P."/>
            <person name="Kiefer A.F."/>
            <person name="Nichols A."/>
            <person name="Cepeda A.J."/>
            <person name="Yan W."/>
            <person name="Fan B."/>
            <person name="Jiang Y."/>
            <person name="Adhikari A."/>
            <person name="Zheng C.-J."/>
            <person name="Schuster L."/>
            <person name="Cowan T.M."/>
            <person name="Smanski M.J."/>
            <person name="Chevrette M.G."/>
            <person name="De Carvalho L.P.S."/>
            <person name="Shen B."/>
        </authorList>
    </citation>
    <scope>NUCLEOTIDE SEQUENCE [LARGE SCALE GENOMIC DNA]</scope>
    <source>
        <strain evidence="1 2">NPDC051599</strain>
    </source>
</reference>
<comment type="caution">
    <text evidence="1">The sequence shown here is derived from an EMBL/GenBank/DDBJ whole genome shotgun (WGS) entry which is preliminary data.</text>
</comment>
<dbReference type="RefSeq" id="WP_398657592.1">
    <property type="nucleotide sequence ID" value="NZ_JBITDC010000006.1"/>
</dbReference>
<gene>
    <name evidence="1" type="ORF">ACIA8P_19925</name>
</gene>
<dbReference type="EMBL" id="JBITDC010000006">
    <property type="protein sequence ID" value="MFI5676912.1"/>
    <property type="molecule type" value="Genomic_DNA"/>
</dbReference>
<dbReference type="Pfam" id="PF14085">
    <property type="entry name" value="DUF4265"/>
    <property type="match status" value="1"/>
</dbReference>
<sequence length="147" mass="16420">MAMVDLAPFGFDDEQEQMWLRPLAEDRFEVCCIPFRVYGMALGDAVRLHGGRFVENVVASSGRLVFRVFFAEPRPPVTGGDSRDALREAISSGGFLAEWSGDRHVAVDIPEGADPSRLFSSVEQEVQNESAFWEWAHSEPFRNALAK</sequence>
<dbReference type="InterPro" id="IPR025361">
    <property type="entry name" value="DUF4265"/>
</dbReference>
<evidence type="ECO:0000313" key="1">
    <source>
        <dbReference type="EMBL" id="MFI5676912.1"/>
    </source>
</evidence>
<evidence type="ECO:0000313" key="2">
    <source>
        <dbReference type="Proteomes" id="UP001612415"/>
    </source>
</evidence>
<name>A0ABW7Y3H2_STRCE</name>
<dbReference type="Proteomes" id="UP001612415">
    <property type="component" value="Unassembled WGS sequence"/>
</dbReference>
<proteinExistence type="predicted"/>
<organism evidence="1 2">
    <name type="scientific">Streptomyces cellulosae</name>
    <dbReference type="NCBI Taxonomy" id="1968"/>
    <lineage>
        <taxon>Bacteria</taxon>
        <taxon>Bacillati</taxon>
        <taxon>Actinomycetota</taxon>
        <taxon>Actinomycetes</taxon>
        <taxon>Kitasatosporales</taxon>
        <taxon>Streptomycetaceae</taxon>
        <taxon>Streptomyces</taxon>
    </lineage>
</organism>
<protein>
    <submittedName>
        <fullName evidence="1">DUF4265 domain-containing protein</fullName>
    </submittedName>
</protein>
<keyword evidence="2" id="KW-1185">Reference proteome</keyword>
<accession>A0ABW7Y3H2</accession>